<evidence type="ECO:0000256" key="2">
    <source>
        <dbReference type="SAM" id="MobiDB-lite"/>
    </source>
</evidence>
<feature type="region of interest" description="Disordered" evidence="2">
    <location>
        <begin position="1044"/>
        <end position="1065"/>
    </location>
</feature>
<dbReference type="PANTHER" id="PTHR38812:SF2">
    <property type="entry name" value="MU-LIKE PROPHAGE FLUMU PROTEIN GP42"/>
    <property type="match status" value="1"/>
</dbReference>
<dbReference type="PANTHER" id="PTHR38812">
    <property type="entry name" value="MU-LIKE PROPHAGE FLUMU PROTEIN GP42"/>
    <property type="match status" value="1"/>
</dbReference>
<dbReference type="RefSeq" id="WP_286594348.1">
    <property type="nucleotide sequence ID" value="NZ_JACANB010000008.1"/>
</dbReference>
<feature type="compositionally biased region" description="Basic and acidic residues" evidence="2">
    <location>
        <begin position="588"/>
        <end position="613"/>
    </location>
</feature>
<accession>A0AAW7DUQ2</accession>
<dbReference type="InterPro" id="IPR013491">
    <property type="entry name" value="Tape_meas_N"/>
</dbReference>
<reference evidence="4" key="1">
    <citation type="submission" date="2020-06" db="EMBL/GenBank/DDBJ databases">
        <authorList>
            <person name="Dong N."/>
        </authorList>
    </citation>
    <scope>NUCLEOTIDE SEQUENCE</scope>
    <source>
        <strain evidence="4">DF46-2-2</strain>
    </source>
</reference>
<keyword evidence="1" id="KW-0175">Coiled coil</keyword>
<evidence type="ECO:0000313" key="5">
    <source>
        <dbReference type="Proteomes" id="UP001173465"/>
    </source>
</evidence>
<evidence type="ECO:0000259" key="3">
    <source>
        <dbReference type="Pfam" id="PF20155"/>
    </source>
</evidence>
<feature type="compositionally biased region" description="Basic and acidic residues" evidence="2">
    <location>
        <begin position="160"/>
        <end position="170"/>
    </location>
</feature>
<protein>
    <submittedName>
        <fullName evidence="4">Tape measure protein</fullName>
    </submittedName>
</protein>
<dbReference type="Pfam" id="PF20155">
    <property type="entry name" value="TMP_3"/>
    <property type="match status" value="1"/>
</dbReference>
<feature type="domain" description="Tape measure protein N-terminal" evidence="3">
    <location>
        <begin position="226"/>
        <end position="407"/>
    </location>
</feature>
<comment type="caution">
    <text evidence="4">The sequence shown here is derived from an EMBL/GenBank/DDBJ whole genome shotgun (WGS) entry which is preliminary data.</text>
</comment>
<reference evidence="4" key="2">
    <citation type="journal article" date="2022" name="Sci. Total Environ.">
        <title>Prevalence, transmission, and molecular epidemiology of tet(X)-positive bacteria among humans, animals, and environmental niches in China: An epidemiological, and genomic-based study.</title>
        <authorList>
            <person name="Dong N."/>
            <person name="Zeng Y."/>
            <person name="Cai C."/>
            <person name="Sun C."/>
            <person name="Lu J."/>
            <person name="Liu C."/>
            <person name="Zhou H."/>
            <person name="Sun Q."/>
            <person name="Shu L."/>
            <person name="Wang H."/>
            <person name="Wang Y."/>
            <person name="Wang S."/>
            <person name="Wu C."/>
            <person name="Chan E.W."/>
            <person name="Chen G."/>
            <person name="Shen Z."/>
            <person name="Chen S."/>
            <person name="Zhang R."/>
        </authorList>
    </citation>
    <scope>NUCLEOTIDE SEQUENCE</scope>
    <source>
        <strain evidence="4">DF46-2-2</strain>
    </source>
</reference>
<dbReference type="AlphaFoldDB" id="A0AAW7DUQ2"/>
<evidence type="ECO:0000256" key="1">
    <source>
        <dbReference type="SAM" id="Coils"/>
    </source>
</evidence>
<feature type="compositionally biased region" description="Basic and acidic residues" evidence="2">
    <location>
        <begin position="771"/>
        <end position="799"/>
    </location>
</feature>
<feature type="compositionally biased region" description="Basic and acidic residues" evidence="2">
    <location>
        <begin position="1044"/>
        <end position="1059"/>
    </location>
</feature>
<feature type="region of interest" description="Disordered" evidence="2">
    <location>
        <begin position="764"/>
        <end position="799"/>
    </location>
</feature>
<sequence length="1106" mass="120101">MAGIKERLIQVVLRGKDLLSPEAKKGREALNELRDAGAELRKELENAESQSTLAKSLVGLEKDSKRAEAEVGRAREKVEALTKALDAEPASKGLEKSLEIAAREARTAERNLDRLKQETIDYTARAKAAGIDTSKLADEEKRLSSEVDKAKKAVTSNTKATKDLEREQRASARAAAEQAARTTSLGNALRSAEKKVLGYAAAYISLKAATNLAAKGLGLVRAGVEKVISVGDGAEKTKIQLEGLMGSVAGGEQATAWIEEFADKTGQRIDDVTEAFAELKAYGLDPMDGTMQAIMDKTAQLGGETEKLKGISLAVGQMWAKEKIVQEEVNQLRDRGVNAFELLSKAMNKNVSELQDMAAAGKLGRNEIRLLIDEMGKSAEGQAARAVETLSGKWNVLLNQFQKFGEKTASHGAMDVVKEKLQGILDKTIELTDDGTLDNLAEALSDSFVQGLEKLEEFIGGLDRFDFKGLANDSAEWLKSFGSQLGDAALRVKYFFAPFITGFNLVHTGINSIAMFFLALVDTVAAGVQKMASLMPDMFGGAALEKSAYDARVAVRSVFDGLAEDILQNNKDIANAWGMATDDFEDNKKREAAAAREAEREKQKALKETEEAAKAAQAEEEAAANAYRLAAIEGKRAIEDMADAMQLIDSTQSVAELEKMRKALLKAYQEGRISQQEFERSTGSLNGKIRELGKAGKDGAKDLSSISGVLNAIDKAANDLDISAARTALTKLYREGKIDADELKKAQQALNAKVAELKPVAETTAKSFKQSQEEQRKEIGKTLEENRRASGEAMEDRRRNGDEIKEQTMQIQSFFDEVLGRARDPLVEMSEKALAAFDALQGLPAAAPKMDYSSVEGLTEALKEARNELNGIRSESALAGSMASGFSKWAVQTLDRSKQIQIAYLNEKMAMQQLIEQYNTGAIGAAKFAKSADEMRKNAELLGEADLSGLTSAIDAATSKMDQLAQSTRSTLQSLNDELLQLKGTQEEIEAAKMQSRKDDLRQQLAVAQKDGDAEAIRNLRQALNTLAEIEAEKERQLRNQRAEEAKAEAQKAAEEKAKAQPVQQQPAKVIQLQAAGQSVSVGIDNDSDELALLKILEQAGMRTVR</sequence>
<feature type="region of interest" description="Disordered" evidence="2">
    <location>
        <begin position="151"/>
        <end position="184"/>
    </location>
</feature>
<feature type="coiled-coil region" evidence="1">
    <location>
        <begin position="23"/>
        <end position="125"/>
    </location>
</feature>
<feature type="region of interest" description="Disordered" evidence="2">
    <location>
        <begin position="588"/>
        <end position="617"/>
    </location>
</feature>
<proteinExistence type="predicted"/>
<evidence type="ECO:0000313" key="4">
    <source>
        <dbReference type="EMBL" id="MDM1697090.1"/>
    </source>
</evidence>
<dbReference type="EMBL" id="JACANB010000008">
    <property type="protein sequence ID" value="MDM1697090.1"/>
    <property type="molecule type" value="Genomic_DNA"/>
</dbReference>
<dbReference type="Proteomes" id="UP001173465">
    <property type="component" value="Unassembled WGS sequence"/>
</dbReference>
<gene>
    <name evidence="4" type="ORF">HX099_10535</name>
</gene>
<dbReference type="InterPro" id="IPR053058">
    <property type="entry name" value="Mulikevirus_tape_measure"/>
</dbReference>
<organism evidence="4 5">
    <name type="scientific">Thiopseudomonas alkaliphila</name>
    <dbReference type="NCBI Taxonomy" id="1697053"/>
    <lineage>
        <taxon>Bacteria</taxon>
        <taxon>Pseudomonadati</taxon>
        <taxon>Pseudomonadota</taxon>
        <taxon>Gammaproteobacteria</taxon>
        <taxon>Pseudomonadales</taxon>
        <taxon>Pseudomonadaceae</taxon>
        <taxon>Thiopseudomonas</taxon>
    </lineage>
</organism>
<dbReference type="NCBIfam" id="TIGR02675">
    <property type="entry name" value="tape_meas_nterm"/>
    <property type="match status" value="1"/>
</dbReference>
<name>A0AAW7DUQ2_9GAMM</name>
<feature type="compositionally biased region" description="Low complexity" evidence="2">
    <location>
        <begin position="171"/>
        <end position="184"/>
    </location>
</feature>